<evidence type="ECO:0000259" key="7">
    <source>
        <dbReference type="PROSITE" id="PS50850"/>
    </source>
</evidence>
<dbReference type="InterPro" id="IPR050189">
    <property type="entry name" value="MFS_Efflux_Transporters"/>
</dbReference>
<feature type="transmembrane region" description="Helical" evidence="6">
    <location>
        <begin position="297"/>
        <end position="315"/>
    </location>
</feature>
<dbReference type="PROSITE" id="PS50850">
    <property type="entry name" value="MFS"/>
    <property type="match status" value="1"/>
</dbReference>
<dbReference type="Proteomes" id="UP001258940">
    <property type="component" value="Chromosome"/>
</dbReference>
<feature type="transmembrane region" description="Helical" evidence="6">
    <location>
        <begin position="139"/>
        <end position="157"/>
    </location>
</feature>
<dbReference type="InterPro" id="IPR036259">
    <property type="entry name" value="MFS_trans_sf"/>
</dbReference>
<keyword evidence="9" id="KW-1185">Reference proteome</keyword>
<feature type="domain" description="Major facilitator superfamily (MFS) profile" evidence="7">
    <location>
        <begin position="11"/>
        <end position="385"/>
    </location>
</feature>
<dbReference type="EMBL" id="CP127845">
    <property type="protein sequence ID" value="WMY87474.1"/>
    <property type="molecule type" value="Genomic_DNA"/>
</dbReference>
<dbReference type="PANTHER" id="PTHR43124">
    <property type="entry name" value="PURINE EFFLUX PUMP PBUE"/>
    <property type="match status" value="1"/>
</dbReference>
<keyword evidence="5 6" id="KW-0472">Membrane</keyword>
<comment type="subcellular location">
    <subcellularLocation>
        <location evidence="1">Cell membrane</location>
        <topology evidence="1">Multi-pass membrane protein</topology>
    </subcellularLocation>
</comment>
<feature type="transmembrane region" description="Helical" evidence="6">
    <location>
        <begin position="51"/>
        <end position="72"/>
    </location>
</feature>
<dbReference type="Gene3D" id="1.20.1250.20">
    <property type="entry name" value="MFS general substrate transporter like domains"/>
    <property type="match status" value="2"/>
</dbReference>
<protein>
    <submittedName>
        <fullName evidence="8">MFS transporter</fullName>
    </submittedName>
</protein>
<feature type="transmembrane region" description="Helical" evidence="6">
    <location>
        <begin position="107"/>
        <end position="127"/>
    </location>
</feature>
<dbReference type="InterPro" id="IPR011701">
    <property type="entry name" value="MFS"/>
</dbReference>
<feature type="transmembrane region" description="Helical" evidence="6">
    <location>
        <begin position="363"/>
        <end position="383"/>
    </location>
</feature>
<keyword evidence="4 6" id="KW-1133">Transmembrane helix</keyword>
<dbReference type="PANTHER" id="PTHR43124:SF3">
    <property type="entry name" value="CHLORAMPHENICOL EFFLUX PUMP RV0191"/>
    <property type="match status" value="1"/>
</dbReference>
<feature type="transmembrane region" description="Helical" evidence="6">
    <location>
        <begin position="77"/>
        <end position="95"/>
    </location>
</feature>
<evidence type="ECO:0000256" key="1">
    <source>
        <dbReference type="ARBA" id="ARBA00004651"/>
    </source>
</evidence>
<evidence type="ECO:0000313" key="9">
    <source>
        <dbReference type="Proteomes" id="UP001258940"/>
    </source>
</evidence>
<dbReference type="Pfam" id="PF07690">
    <property type="entry name" value="MFS_1"/>
    <property type="match status" value="1"/>
</dbReference>
<evidence type="ECO:0000256" key="6">
    <source>
        <dbReference type="SAM" id="Phobius"/>
    </source>
</evidence>
<dbReference type="RefSeq" id="WP_309673736.1">
    <property type="nucleotide sequence ID" value="NZ_CP127845.1"/>
</dbReference>
<evidence type="ECO:0000256" key="5">
    <source>
        <dbReference type="ARBA" id="ARBA00023136"/>
    </source>
</evidence>
<evidence type="ECO:0000256" key="2">
    <source>
        <dbReference type="ARBA" id="ARBA00022475"/>
    </source>
</evidence>
<accession>A0ABY9SV40</accession>
<proteinExistence type="predicted"/>
<dbReference type="CDD" id="cd17324">
    <property type="entry name" value="MFS_NepI_like"/>
    <property type="match status" value="1"/>
</dbReference>
<sequence>MSIFKNQKALVELALILGVFSLCTGEFAVMGLLSNLSAAFALPETSVAHLISAYALGVVIGAPIMVFVGVYLKKRNLILFLLGIYTASNALSLLAPNYETLLLSRLIAGFPHAAYFGVAATIAASMAPFNKRGKAVSRILLGVTAAILLGAPGATYLGQALGWRWVFGSITVLSVLSLILLYRYAPNVENEARMNFKAEIASFKSTQVWLALAIGAIGFSGMFGVYSYLAPTVLHVTGLSENWIAPMLAVFGIGTMIGNLAGGWLYDKYKFLAVSQVMIFSVVVLFAFPLLSKSMTGITFGALMLGCMVALTPALQMRLMDISKHGQSLVAASNHAALNFANALGPWICGLAINAGWGWTSTGYVGAAMALAGCLIYGAARMLEKRSTEAGKSLENCES</sequence>
<keyword evidence="2" id="KW-1003">Cell membrane</keyword>
<dbReference type="SUPFAM" id="SSF103473">
    <property type="entry name" value="MFS general substrate transporter"/>
    <property type="match status" value="1"/>
</dbReference>
<evidence type="ECO:0000256" key="3">
    <source>
        <dbReference type="ARBA" id="ARBA00022692"/>
    </source>
</evidence>
<feature type="transmembrane region" description="Helical" evidence="6">
    <location>
        <begin position="271"/>
        <end position="291"/>
    </location>
</feature>
<gene>
    <name evidence="8" type="ORF">QR297_11730</name>
</gene>
<organism evidence="8 9">
    <name type="scientific">Pseudomonas shirazica</name>
    <dbReference type="NCBI Taxonomy" id="1940636"/>
    <lineage>
        <taxon>Bacteria</taxon>
        <taxon>Pseudomonadati</taxon>
        <taxon>Pseudomonadota</taxon>
        <taxon>Gammaproteobacteria</taxon>
        <taxon>Pseudomonadales</taxon>
        <taxon>Pseudomonadaceae</taxon>
        <taxon>Pseudomonas</taxon>
    </lineage>
</organism>
<feature type="transmembrane region" description="Helical" evidence="6">
    <location>
        <begin position="336"/>
        <end position="357"/>
    </location>
</feature>
<feature type="transmembrane region" description="Helical" evidence="6">
    <location>
        <begin position="163"/>
        <end position="185"/>
    </location>
</feature>
<feature type="transmembrane region" description="Helical" evidence="6">
    <location>
        <begin position="243"/>
        <end position="264"/>
    </location>
</feature>
<name>A0ABY9SV40_9PSED</name>
<keyword evidence="3 6" id="KW-0812">Transmembrane</keyword>
<reference evidence="8 9" key="1">
    <citation type="journal article" date="2023" name="J Bioinform Genom">
        <title>Complete genome sequence of the bacterium Pseudomonas shirazica hy376 from natural waters of algiers.</title>
        <authorList>
            <person name="Haffaressas Y."/>
            <person name="Seghouani N."/>
            <person name="Arzamasceva V.O."/>
            <person name="Tepeeva A.N."/>
            <person name="Vasilenko O.V."/>
        </authorList>
    </citation>
    <scope>NUCLEOTIDE SEQUENCE [LARGE SCALE GENOMIC DNA]</scope>
    <source>
        <strain evidence="8 9">HY376</strain>
    </source>
</reference>
<dbReference type="InterPro" id="IPR020846">
    <property type="entry name" value="MFS_dom"/>
</dbReference>
<evidence type="ECO:0000313" key="8">
    <source>
        <dbReference type="EMBL" id="WMY87474.1"/>
    </source>
</evidence>
<feature type="transmembrane region" description="Helical" evidence="6">
    <location>
        <begin position="206"/>
        <end position="231"/>
    </location>
</feature>
<evidence type="ECO:0000256" key="4">
    <source>
        <dbReference type="ARBA" id="ARBA00022989"/>
    </source>
</evidence>